<dbReference type="InterPro" id="IPR011992">
    <property type="entry name" value="EF-hand-dom_pair"/>
</dbReference>
<organism evidence="5">
    <name type="scientific">Prymnesium polylepis</name>
    <dbReference type="NCBI Taxonomy" id="72548"/>
    <lineage>
        <taxon>Eukaryota</taxon>
        <taxon>Haptista</taxon>
        <taxon>Haptophyta</taxon>
        <taxon>Prymnesiophyceae</taxon>
        <taxon>Prymnesiales</taxon>
        <taxon>Prymnesiaceae</taxon>
        <taxon>Prymnesium</taxon>
    </lineage>
</organism>
<keyword evidence="1" id="KW-0677">Repeat</keyword>
<dbReference type="InterPro" id="IPR018247">
    <property type="entry name" value="EF_Hand_1_Ca_BS"/>
</dbReference>
<evidence type="ECO:0000256" key="1">
    <source>
        <dbReference type="ARBA" id="ARBA00022737"/>
    </source>
</evidence>
<dbReference type="AlphaFoldDB" id="A0A7S4J344"/>
<evidence type="ECO:0000259" key="4">
    <source>
        <dbReference type="PROSITE" id="PS50222"/>
    </source>
</evidence>
<dbReference type="Pfam" id="PF00036">
    <property type="entry name" value="EF-hand_1"/>
    <property type="match status" value="1"/>
</dbReference>
<feature type="region of interest" description="Disordered" evidence="3">
    <location>
        <begin position="109"/>
        <end position="128"/>
    </location>
</feature>
<feature type="compositionally biased region" description="Polar residues" evidence="3">
    <location>
        <begin position="1"/>
        <end position="13"/>
    </location>
</feature>
<evidence type="ECO:0000256" key="2">
    <source>
        <dbReference type="ARBA" id="ARBA00022837"/>
    </source>
</evidence>
<dbReference type="PROSITE" id="PS50222">
    <property type="entry name" value="EF_HAND_2"/>
    <property type="match status" value="3"/>
</dbReference>
<dbReference type="PROSITE" id="PS00018">
    <property type="entry name" value="EF_HAND_1"/>
    <property type="match status" value="2"/>
</dbReference>
<accession>A0A7S4J344</accession>
<evidence type="ECO:0000313" key="5">
    <source>
        <dbReference type="EMBL" id="CAE2249471.1"/>
    </source>
</evidence>
<protein>
    <recommendedName>
        <fullName evidence="4">EF-hand domain-containing protein</fullName>
    </recommendedName>
</protein>
<feature type="region of interest" description="Disordered" evidence="3">
    <location>
        <begin position="1"/>
        <end position="21"/>
    </location>
</feature>
<feature type="domain" description="EF-hand" evidence="4">
    <location>
        <begin position="237"/>
        <end position="270"/>
    </location>
</feature>
<dbReference type="PANTHER" id="PTHR23050">
    <property type="entry name" value="CALCIUM BINDING PROTEIN"/>
    <property type="match status" value="1"/>
</dbReference>
<dbReference type="InterPro" id="IPR002048">
    <property type="entry name" value="EF_hand_dom"/>
</dbReference>
<dbReference type="SUPFAM" id="SSF47473">
    <property type="entry name" value="EF-hand"/>
    <property type="match status" value="1"/>
</dbReference>
<dbReference type="CDD" id="cd00051">
    <property type="entry name" value="EFh"/>
    <property type="match status" value="1"/>
</dbReference>
<gene>
    <name evidence="5" type="ORF">CPOL0286_LOCUS14493</name>
</gene>
<proteinExistence type="predicted"/>
<dbReference type="EMBL" id="HBKO01031825">
    <property type="protein sequence ID" value="CAE2249471.1"/>
    <property type="molecule type" value="Transcribed_RNA"/>
</dbReference>
<dbReference type="SMART" id="SM00054">
    <property type="entry name" value="EFh"/>
    <property type="match status" value="4"/>
</dbReference>
<feature type="domain" description="EF-hand" evidence="4">
    <location>
        <begin position="68"/>
        <end position="103"/>
    </location>
</feature>
<evidence type="ECO:0000256" key="3">
    <source>
        <dbReference type="SAM" id="MobiDB-lite"/>
    </source>
</evidence>
<dbReference type="GO" id="GO:0005509">
    <property type="term" value="F:calcium ion binding"/>
    <property type="evidence" value="ECO:0007669"/>
    <property type="project" value="InterPro"/>
</dbReference>
<reference evidence="5" key="1">
    <citation type="submission" date="2021-01" db="EMBL/GenBank/DDBJ databases">
        <authorList>
            <person name="Corre E."/>
            <person name="Pelletier E."/>
            <person name="Niang G."/>
            <person name="Scheremetjew M."/>
            <person name="Finn R."/>
            <person name="Kale V."/>
            <person name="Holt S."/>
            <person name="Cochrane G."/>
            <person name="Meng A."/>
            <person name="Brown T."/>
            <person name="Cohen L."/>
        </authorList>
    </citation>
    <scope>NUCLEOTIDE SEQUENCE</scope>
    <source>
        <strain evidence="5">UIO037</strain>
    </source>
</reference>
<dbReference type="Gene3D" id="1.10.238.10">
    <property type="entry name" value="EF-hand"/>
    <property type="match status" value="2"/>
</dbReference>
<dbReference type="Pfam" id="PF13499">
    <property type="entry name" value="EF-hand_7"/>
    <property type="match status" value="1"/>
</dbReference>
<name>A0A7S4J344_9EUKA</name>
<dbReference type="InterPro" id="IPR050145">
    <property type="entry name" value="Centrin_CML-like"/>
</dbReference>
<sequence>MLKQPHTTQPQTIKKQRSRDNALVREVVAERRRSSITARELDRAAAAAQRSQDERRRAVSTSVKYPRQDIVLLKDIFDAYDLDGSGTIEKDELVQALQKQKAQLQRVDGSAKTLEQRQAQRGKTVGQQARGAKAAKGAFLVDFADGLFRAMDANADEQVKFGELLRLMYPFATGAELESMLSWVSTEAPAMVLEEFELSDEQRREVRVMFELYDKDRNGTISRDEFCQAMRRCGLEEAETDEIFADADTDGSAGIDRREFSELMRKTLFSGEQLTPSMLYGPI</sequence>
<keyword evidence="2" id="KW-0106">Calcium</keyword>
<feature type="domain" description="EF-hand" evidence="4">
    <location>
        <begin position="201"/>
        <end position="236"/>
    </location>
</feature>